<feature type="compositionally biased region" description="Polar residues" evidence="1">
    <location>
        <begin position="95"/>
        <end position="105"/>
    </location>
</feature>
<evidence type="ECO:0000313" key="3">
    <source>
        <dbReference type="Proteomes" id="UP001286313"/>
    </source>
</evidence>
<keyword evidence="3" id="KW-1185">Reference proteome</keyword>
<evidence type="ECO:0000313" key="2">
    <source>
        <dbReference type="EMBL" id="KAK3881828.1"/>
    </source>
</evidence>
<evidence type="ECO:0008006" key="4">
    <source>
        <dbReference type="Google" id="ProtNLM"/>
    </source>
</evidence>
<organism evidence="2 3">
    <name type="scientific">Petrolisthes cinctipes</name>
    <name type="common">Flat porcelain crab</name>
    <dbReference type="NCBI Taxonomy" id="88211"/>
    <lineage>
        <taxon>Eukaryota</taxon>
        <taxon>Metazoa</taxon>
        <taxon>Ecdysozoa</taxon>
        <taxon>Arthropoda</taxon>
        <taxon>Crustacea</taxon>
        <taxon>Multicrustacea</taxon>
        <taxon>Malacostraca</taxon>
        <taxon>Eumalacostraca</taxon>
        <taxon>Eucarida</taxon>
        <taxon>Decapoda</taxon>
        <taxon>Pleocyemata</taxon>
        <taxon>Anomura</taxon>
        <taxon>Galatheoidea</taxon>
        <taxon>Porcellanidae</taxon>
        <taxon>Petrolisthes</taxon>
    </lineage>
</organism>
<evidence type="ECO:0000256" key="1">
    <source>
        <dbReference type="SAM" id="MobiDB-lite"/>
    </source>
</evidence>
<feature type="region of interest" description="Disordered" evidence="1">
    <location>
        <begin position="271"/>
        <end position="294"/>
    </location>
</feature>
<feature type="region of interest" description="Disordered" evidence="1">
    <location>
        <begin position="35"/>
        <end position="119"/>
    </location>
</feature>
<dbReference type="Proteomes" id="UP001286313">
    <property type="component" value="Unassembled WGS sequence"/>
</dbReference>
<dbReference type="EMBL" id="JAWQEG010001172">
    <property type="protein sequence ID" value="KAK3881828.1"/>
    <property type="molecule type" value="Genomic_DNA"/>
</dbReference>
<gene>
    <name evidence="2" type="ORF">Pcinc_013760</name>
</gene>
<proteinExistence type="predicted"/>
<reference evidence="2" key="1">
    <citation type="submission" date="2023-10" db="EMBL/GenBank/DDBJ databases">
        <title>Genome assemblies of two species of porcelain crab, Petrolisthes cinctipes and Petrolisthes manimaculis (Anomura: Porcellanidae).</title>
        <authorList>
            <person name="Angst P."/>
        </authorList>
    </citation>
    <scope>NUCLEOTIDE SEQUENCE</scope>
    <source>
        <strain evidence="2">PB745_01</strain>
        <tissue evidence="2">Gill</tissue>
    </source>
</reference>
<accession>A0AAE1KS07</accession>
<feature type="compositionally biased region" description="Polar residues" evidence="1">
    <location>
        <begin position="35"/>
        <end position="53"/>
    </location>
</feature>
<name>A0AAE1KS07_PETCI</name>
<dbReference type="AlphaFoldDB" id="A0AAE1KS07"/>
<sequence length="948" mass="108921">MSRLLRILLQSLHHHGRITQRVGLTARECRLTQRPTHTSCSYHTSQRLCSDSSGPWDPRVRGRRKNDSDDPAKTTRPQTSPPSPVQSPYLHPDTGTINEFTSVSKQTDDAMGIDDREYGRDDLMEIERGTVEKRKYGGDSVTVGGGRSVDKSEYGRKFAQSLERDDGREYDLDSATSVRRRTIESRGYGRDGLTAGERGTFDEREYNRDYLASVERRSDEKREYNRDFDTSIPQERDFDRHTLTSTNQGKDVRQVERREYNREFNISLQEDSVDEREYDRDSLTPTNRGTDLRPIDRREYDRDSITTIERGRDDLDIPEPKESFLLPSQLEKRRSELLRERIRECSDAEEVFALHRKHRAAMGIHHILLVLDVLAGLVSERIETAVAIRNRDEFREVGQHLYEVNRRLMADDVIAALKSLCRLKVPADSKLVQAVLQMLRHQINDLDLKTLVFVEFLLRKLSPRTSLSDALLTALPLLLDTKLSSLGQLTDITILELSKLLSMGSSGVNSKSCQGGKLVCELWRRHTEVREAPLSRSVAWSLLDLTNTRHKRYQLNQDQRKDRDRLLNYCLEVLAQDLHSLTHKELESFLNRLSNAYKNHDHDSYNQLFLHEVAQHTLQQQHLNVKQVAFILDKLFLMRFQSDSLCQHLVSLGVSCPGEVRDANLPLIPVLESLSSCTQPIPHLHHFLSTIMTAWDDTINEENMHQKPVLRIALNLLSLQHYHPKLMYLITNPDTLSMYISQFPHHHRNHLRLLEVTQAIQTLPTPPPQATTTIPDAFLAPARRQLMEKPPTRSSLNVMLEKVVEEGCVVSGVVTEEDVYVDHLLVLDQSGRPVQMSSPVQSEQNVRIESLDIPPDYTRLAIMDVGSGRSLRPTHQLHGITQLQRQVLEHQGFRVMPFLQAEFYSVQQDEKLLYVVRELMRAGVVLDDTAPQMVTMTDDTHHQPRVVS</sequence>
<protein>
    <recommendedName>
        <fullName evidence="4">RAP domain-containing protein</fullName>
    </recommendedName>
</protein>
<comment type="caution">
    <text evidence="2">The sequence shown here is derived from an EMBL/GenBank/DDBJ whole genome shotgun (WGS) entry which is preliminary data.</text>
</comment>